<dbReference type="EMBL" id="CP035037">
    <property type="protein sequence ID" value="QAB17750.1"/>
    <property type="molecule type" value="Genomic_DNA"/>
</dbReference>
<organism evidence="9 10">
    <name type="scientific">Leucobacter muris</name>
    <dbReference type="NCBI Taxonomy" id="1935379"/>
    <lineage>
        <taxon>Bacteria</taxon>
        <taxon>Bacillati</taxon>
        <taxon>Actinomycetota</taxon>
        <taxon>Actinomycetes</taxon>
        <taxon>Micrococcales</taxon>
        <taxon>Microbacteriaceae</taxon>
        <taxon>Leucobacter</taxon>
    </lineage>
</organism>
<keyword evidence="6 7" id="KW-0472">Membrane</keyword>
<dbReference type="RefSeq" id="WP_128386811.1">
    <property type="nucleotide sequence ID" value="NZ_CP035037.1"/>
</dbReference>
<keyword evidence="10" id="KW-1185">Reference proteome</keyword>
<evidence type="ECO:0000313" key="9">
    <source>
        <dbReference type="EMBL" id="QAB17750.1"/>
    </source>
</evidence>
<reference evidence="9 10" key="1">
    <citation type="submission" date="2019-01" db="EMBL/GenBank/DDBJ databases">
        <title>Leucobacter muris sp. nov. isolated from the nose of a laboratory mouse.</title>
        <authorList>
            <person name="Benga L."/>
            <person name="Sproeer C."/>
            <person name="Schumann P."/>
            <person name="Verbarg S."/>
            <person name="Bunk B."/>
            <person name="Engelhardt E."/>
            <person name="Benten P.M."/>
            <person name="Sager M."/>
        </authorList>
    </citation>
    <scope>NUCLEOTIDE SEQUENCE [LARGE SCALE GENOMIC DNA]</scope>
    <source>
        <strain evidence="9 10">DSM 101948</strain>
    </source>
</reference>
<comment type="subcellular location">
    <subcellularLocation>
        <location evidence="1 7">Cell membrane</location>
        <topology evidence="1 7">Multi-pass membrane protein</topology>
    </subcellularLocation>
</comment>
<evidence type="ECO:0000256" key="3">
    <source>
        <dbReference type="ARBA" id="ARBA00022475"/>
    </source>
</evidence>
<name>A0ABX5QFD0_9MICO</name>
<dbReference type="PROSITE" id="PS50928">
    <property type="entry name" value="ABC_TM1"/>
    <property type="match status" value="1"/>
</dbReference>
<feature type="domain" description="ABC transmembrane type-1" evidence="8">
    <location>
        <begin position="88"/>
        <end position="268"/>
    </location>
</feature>
<evidence type="ECO:0000256" key="2">
    <source>
        <dbReference type="ARBA" id="ARBA00022448"/>
    </source>
</evidence>
<evidence type="ECO:0000256" key="4">
    <source>
        <dbReference type="ARBA" id="ARBA00022692"/>
    </source>
</evidence>
<dbReference type="PANTHER" id="PTHR30151:SF38">
    <property type="entry name" value="ALIPHATIC SULFONATES TRANSPORT PERMEASE PROTEIN SSUC-RELATED"/>
    <property type="match status" value="1"/>
</dbReference>
<evidence type="ECO:0000259" key="8">
    <source>
        <dbReference type="PROSITE" id="PS50928"/>
    </source>
</evidence>
<keyword evidence="4 7" id="KW-0812">Transmembrane</keyword>
<comment type="similarity">
    <text evidence="7">Belongs to the binding-protein-dependent transport system permease family.</text>
</comment>
<keyword evidence="2 7" id="KW-0813">Transport</keyword>
<accession>A0ABX5QFD0</accession>
<feature type="transmembrane region" description="Helical" evidence="7">
    <location>
        <begin position="154"/>
        <end position="174"/>
    </location>
</feature>
<feature type="transmembrane region" description="Helical" evidence="7">
    <location>
        <begin position="218"/>
        <end position="239"/>
    </location>
</feature>
<evidence type="ECO:0000256" key="5">
    <source>
        <dbReference type="ARBA" id="ARBA00022989"/>
    </source>
</evidence>
<proteinExistence type="inferred from homology"/>
<dbReference type="Proteomes" id="UP000285768">
    <property type="component" value="Chromosome"/>
</dbReference>
<sequence length="281" mass="30801">MTAQVEETRQDPTASREEVTRKLAAAVQAEKGSPWIRRIGPYTPLLLILVWEVLSRAGVLDARFFPPPSSIVETFVKMLMDGVLIEHTAMTLSRIFVGFLMGAIPGVLLGVLLGTVRPLRQLLEPIFSSLLPIPKVAIFPLLLLIFGLGETSKYVIVAIGVFFYLFFNTMSGVMQTPSLFEDVARANGATRLQRWFTVSFSYALPSIFTGMKLATGGAFVIIAASEFVGSQSGLGYLIWSSWSTFAVSKMYVGIVTISALGYGATALEGFVERRVVPWVKY</sequence>
<dbReference type="Pfam" id="PF00528">
    <property type="entry name" value="BPD_transp_1"/>
    <property type="match status" value="1"/>
</dbReference>
<dbReference type="Gene3D" id="1.10.3720.10">
    <property type="entry name" value="MetI-like"/>
    <property type="match status" value="1"/>
</dbReference>
<dbReference type="CDD" id="cd06261">
    <property type="entry name" value="TM_PBP2"/>
    <property type="match status" value="1"/>
</dbReference>
<keyword evidence="5 7" id="KW-1133">Transmembrane helix</keyword>
<feature type="transmembrane region" description="Helical" evidence="7">
    <location>
        <begin position="194"/>
        <end position="211"/>
    </location>
</feature>
<evidence type="ECO:0000256" key="1">
    <source>
        <dbReference type="ARBA" id="ARBA00004651"/>
    </source>
</evidence>
<protein>
    <submittedName>
        <fullName evidence="9">ABC transporter permease</fullName>
    </submittedName>
</protein>
<dbReference type="PANTHER" id="PTHR30151">
    <property type="entry name" value="ALKANE SULFONATE ABC TRANSPORTER-RELATED, MEMBRANE SUBUNIT"/>
    <property type="match status" value="1"/>
</dbReference>
<evidence type="ECO:0000256" key="6">
    <source>
        <dbReference type="ARBA" id="ARBA00023136"/>
    </source>
</evidence>
<dbReference type="InterPro" id="IPR035906">
    <property type="entry name" value="MetI-like_sf"/>
</dbReference>
<feature type="transmembrane region" description="Helical" evidence="7">
    <location>
        <begin position="95"/>
        <end position="114"/>
    </location>
</feature>
<feature type="transmembrane region" description="Helical" evidence="7">
    <location>
        <begin position="126"/>
        <end position="147"/>
    </location>
</feature>
<evidence type="ECO:0000313" key="10">
    <source>
        <dbReference type="Proteomes" id="UP000285768"/>
    </source>
</evidence>
<keyword evidence="3" id="KW-1003">Cell membrane</keyword>
<feature type="transmembrane region" description="Helical" evidence="7">
    <location>
        <begin position="251"/>
        <end position="271"/>
    </location>
</feature>
<dbReference type="InterPro" id="IPR000515">
    <property type="entry name" value="MetI-like"/>
</dbReference>
<gene>
    <name evidence="9" type="ORF">Leucomu_07305</name>
</gene>
<evidence type="ECO:0000256" key="7">
    <source>
        <dbReference type="RuleBase" id="RU363032"/>
    </source>
</evidence>
<dbReference type="SUPFAM" id="SSF161098">
    <property type="entry name" value="MetI-like"/>
    <property type="match status" value="1"/>
</dbReference>